<dbReference type="PANTHER" id="PTHR43133:SF51">
    <property type="entry name" value="RNA POLYMERASE SIGMA FACTOR"/>
    <property type="match status" value="1"/>
</dbReference>
<dbReference type="Gene3D" id="1.10.10.10">
    <property type="entry name" value="Winged helix-like DNA-binding domain superfamily/Winged helix DNA-binding domain"/>
    <property type="match status" value="1"/>
</dbReference>
<dbReference type="Gene3D" id="1.10.1740.10">
    <property type="match status" value="1"/>
</dbReference>
<dbReference type="NCBIfam" id="TIGR02937">
    <property type="entry name" value="sigma70-ECF"/>
    <property type="match status" value="1"/>
</dbReference>
<comment type="similarity">
    <text evidence="1">Belongs to the sigma-70 factor family. ECF subfamily.</text>
</comment>
<dbReference type="GO" id="GO:0003677">
    <property type="term" value="F:DNA binding"/>
    <property type="evidence" value="ECO:0007669"/>
    <property type="project" value="InterPro"/>
</dbReference>
<name>A0A853FIA4_9BURK</name>
<protein>
    <submittedName>
        <fullName evidence="7">RNA polymerase sigma factor</fullName>
    </submittedName>
</protein>
<dbReference type="SUPFAM" id="SSF88659">
    <property type="entry name" value="Sigma3 and sigma4 domains of RNA polymerase sigma factors"/>
    <property type="match status" value="1"/>
</dbReference>
<dbReference type="Pfam" id="PF04542">
    <property type="entry name" value="Sigma70_r2"/>
    <property type="match status" value="1"/>
</dbReference>
<dbReference type="CDD" id="cd06171">
    <property type="entry name" value="Sigma70_r4"/>
    <property type="match status" value="1"/>
</dbReference>
<dbReference type="NCBIfam" id="NF008888">
    <property type="entry name" value="PRK11922.1"/>
    <property type="match status" value="1"/>
</dbReference>
<dbReference type="InterPro" id="IPR039425">
    <property type="entry name" value="RNA_pol_sigma-70-like"/>
</dbReference>
<evidence type="ECO:0000259" key="6">
    <source>
        <dbReference type="Pfam" id="PF08281"/>
    </source>
</evidence>
<dbReference type="AlphaFoldDB" id="A0A853FIA4"/>
<dbReference type="InterPro" id="IPR013249">
    <property type="entry name" value="RNA_pol_sigma70_r4_t2"/>
</dbReference>
<sequence>MHAVAPESRRADECEYELVRQVAAGDAHAFETMMRRYNQRLYRAARSILKNDADAQEAVQEAYWKAYCNMGQFRAQARLSTWLTRIAVNEALMRLRQKTRQEALLANMARDVVNRSEDLMQTPERAQDAPDAQLWRSELRHLIEHHIDALPAGYRSVFLLRAVEDMSTLEVAQALDMPEATVRTRFFRARGLLQAALGKEIELRSREAFSFDGLRCDAIVHNVLARLAASRHGH</sequence>
<dbReference type="GO" id="GO:0006352">
    <property type="term" value="P:DNA-templated transcription initiation"/>
    <property type="evidence" value="ECO:0007669"/>
    <property type="project" value="InterPro"/>
</dbReference>
<dbReference type="InterPro" id="IPR014284">
    <property type="entry name" value="RNA_pol_sigma-70_dom"/>
</dbReference>
<dbReference type="GO" id="GO:0016987">
    <property type="term" value="F:sigma factor activity"/>
    <property type="evidence" value="ECO:0007669"/>
    <property type="project" value="UniProtKB-KW"/>
</dbReference>
<organism evidence="7 8">
    <name type="scientific">Allopusillimonas soli</name>
    <dbReference type="NCBI Taxonomy" id="659016"/>
    <lineage>
        <taxon>Bacteria</taxon>
        <taxon>Pseudomonadati</taxon>
        <taxon>Pseudomonadota</taxon>
        <taxon>Betaproteobacteria</taxon>
        <taxon>Burkholderiales</taxon>
        <taxon>Alcaligenaceae</taxon>
        <taxon>Allopusillimonas</taxon>
    </lineage>
</organism>
<feature type="domain" description="RNA polymerase sigma factor 70 region 4 type 2" evidence="6">
    <location>
        <begin position="143"/>
        <end position="190"/>
    </location>
</feature>
<dbReference type="InterPro" id="IPR013325">
    <property type="entry name" value="RNA_pol_sigma_r2"/>
</dbReference>
<dbReference type="Proteomes" id="UP000580517">
    <property type="component" value="Unassembled WGS sequence"/>
</dbReference>
<evidence type="ECO:0000256" key="4">
    <source>
        <dbReference type="ARBA" id="ARBA00023163"/>
    </source>
</evidence>
<dbReference type="OrthoDB" id="9780326at2"/>
<dbReference type="EMBL" id="JACCEW010000003">
    <property type="protein sequence ID" value="NYT37706.1"/>
    <property type="molecule type" value="Genomic_DNA"/>
</dbReference>
<dbReference type="Pfam" id="PF08281">
    <property type="entry name" value="Sigma70_r4_2"/>
    <property type="match status" value="1"/>
</dbReference>
<gene>
    <name evidence="7" type="ORF">H0A68_12540</name>
</gene>
<dbReference type="RefSeq" id="WP_129969183.1">
    <property type="nucleotide sequence ID" value="NZ_JACCEW010000003.1"/>
</dbReference>
<evidence type="ECO:0000256" key="3">
    <source>
        <dbReference type="ARBA" id="ARBA00023082"/>
    </source>
</evidence>
<proteinExistence type="inferred from homology"/>
<keyword evidence="2" id="KW-0805">Transcription regulation</keyword>
<dbReference type="InterPro" id="IPR007627">
    <property type="entry name" value="RNA_pol_sigma70_r2"/>
</dbReference>
<comment type="caution">
    <text evidence="7">The sequence shown here is derived from an EMBL/GenBank/DDBJ whole genome shotgun (WGS) entry which is preliminary data.</text>
</comment>
<evidence type="ECO:0000313" key="8">
    <source>
        <dbReference type="Proteomes" id="UP000580517"/>
    </source>
</evidence>
<evidence type="ECO:0000256" key="2">
    <source>
        <dbReference type="ARBA" id="ARBA00023015"/>
    </source>
</evidence>
<accession>A0A853FIA4</accession>
<evidence type="ECO:0000313" key="7">
    <source>
        <dbReference type="EMBL" id="NYT37706.1"/>
    </source>
</evidence>
<evidence type="ECO:0000256" key="1">
    <source>
        <dbReference type="ARBA" id="ARBA00010641"/>
    </source>
</evidence>
<keyword evidence="4" id="KW-0804">Transcription</keyword>
<reference evidence="7 8" key="1">
    <citation type="submission" date="2020-07" db="EMBL/GenBank/DDBJ databases">
        <title>Taxonomic revisions and descriptions of new bacterial species based on genomic comparisons in the high-G+C-content subgroup of the family Alcaligenaceae.</title>
        <authorList>
            <person name="Szabo A."/>
            <person name="Felfoldi T."/>
        </authorList>
    </citation>
    <scope>NUCLEOTIDE SEQUENCE [LARGE SCALE GENOMIC DNA]</scope>
    <source>
        <strain evidence="7 8">DSM 25264</strain>
    </source>
</reference>
<evidence type="ECO:0000259" key="5">
    <source>
        <dbReference type="Pfam" id="PF04542"/>
    </source>
</evidence>
<dbReference type="InterPro" id="IPR013324">
    <property type="entry name" value="RNA_pol_sigma_r3/r4-like"/>
</dbReference>
<dbReference type="InterPro" id="IPR036388">
    <property type="entry name" value="WH-like_DNA-bd_sf"/>
</dbReference>
<keyword evidence="3" id="KW-0731">Sigma factor</keyword>
<dbReference type="PANTHER" id="PTHR43133">
    <property type="entry name" value="RNA POLYMERASE ECF-TYPE SIGMA FACTO"/>
    <property type="match status" value="1"/>
</dbReference>
<feature type="domain" description="RNA polymerase sigma-70 region 2" evidence="5">
    <location>
        <begin position="33"/>
        <end position="100"/>
    </location>
</feature>
<dbReference type="SUPFAM" id="SSF88946">
    <property type="entry name" value="Sigma2 domain of RNA polymerase sigma factors"/>
    <property type="match status" value="1"/>
</dbReference>
<keyword evidence="8" id="KW-1185">Reference proteome</keyword>